<evidence type="ECO:0000256" key="1">
    <source>
        <dbReference type="SAM" id="Phobius"/>
    </source>
</evidence>
<feature type="transmembrane region" description="Helical" evidence="1">
    <location>
        <begin position="21"/>
        <end position="40"/>
    </location>
</feature>
<feature type="domain" description="DUF6460" evidence="2">
    <location>
        <begin position="61"/>
        <end position="95"/>
    </location>
</feature>
<evidence type="ECO:0000313" key="4">
    <source>
        <dbReference type="Proteomes" id="UP001142610"/>
    </source>
</evidence>
<keyword evidence="1" id="KW-0812">Transmembrane</keyword>
<dbReference type="Proteomes" id="UP001142610">
    <property type="component" value="Unassembled WGS sequence"/>
</dbReference>
<reference evidence="3" key="1">
    <citation type="submission" date="2022-07" db="EMBL/GenBank/DDBJ databases">
        <title>Parvularcula maris sp. nov., an algicidal bacterium isolated from seawater.</title>
        <authorList>
            <person name="Li F."/>
        </authorList>
    </citation>
    <scope>NUCLEOTIDE SEQUENCE</scope>
    <source>
        <strain evidence="3">BGMRC 0090</strain>
    </source>
</reference>
<dbReference type="AlphaFoldDB" id="A0A9X2L8L3"/>
<dbReference type="Pfam" id="PF20061">
    <property type="entry name" value="DUF6460"/>
    <property type="match status" value="1"/>
</dbReference>
<organism evidence="3 4">
    <name type="scientific">Parvularcula maris</name>
    <dbReference type="NCBI Taxonomy" id="2965077"/>
    <lineage>
        <taxon>Bacteria</taxon>
        <taxon>Pseudomonadati</taxon>
        <taxon>Pseudomonadota</taxon>
        <taxon>Alphaproteobacteria</taxon>
        <taxon>Parvularculales</taxon>
        <taxon>Parvularculaceae</taxon>
        <taxon>Parvularcula</taxon>
    </lineage>
</organism>
<protein>
    <submittedName>
        <fullName evidence="3">DUF6460 domain-containing protein</fullName>
    </submittedName>
</protein>
<accession>A0A9X2L8L3</accession>
<keyword evidence="4" id="KW-1185">Reference proteome</keyword>
<name>A0A9X2L8L3_9PROT</name>
<sequence>MEERRIPRPSAADTRAAARTIVRLVVFSLLVGVVLAIFGWNPVELWRGLWNALQQGVVDVFGTGIGGIALVATLIATGAVIVVPLWLISKLLSGRRR</sequence>
<dbReference type="RefSeq" id="WP_256618839.1">
    <property type="nucleotide sequence ID" value="NZ_JANIBC010000003.1"/>
</dbReference>
<proteinExistence type="predicted"/>
<keyword evidence="1" id="KW-0472">Membrane</keyword>
<gene>
    <name evidence="3" type="ORF">NOG11_06190</name>
</gene>
<evidence type="ECO:0000259" key="2">
    <source>
        <dbReference type="Pfam" id="PF20061"/>
    </source>
</evidence>
<dbReference type="InterPro" id="IPR045594">
    <property type="entry name" value="DUF6460"/>
</dbReference>
<feature type="transmembrane region" description="Helical" evidence="1">
    <location>
        <begin position="60"/>
        <end position="88"/>
    </location>
</feature>
<evidence type="ECO:0000313" key="3">
    <source>
        <dbReference type="EMBL" id="MCQ8184978.1"/>
    </source>
</evidence>
<comment type="caution">
    <text evidence="3">The sequence shown here is derived from an EMBL/GenBank/DDBJ whole genome shotgun (WGS) entry which is preliminary data.</text>
</comment>
<keyword evidence="1" id="KW-1133">Transmembrane helix</keyword>
<dbReference type="EMBL" id="JANIBC010000003">
    <property type="protein sequence ID" value="MCQ8184978.1"/>
    <property type="molecule type" value="Genomic_DNA"/>
</dbReference>